<dbReference type="AlphaFoldDB" id="D0UZ90"/>
<proteinExistence type="predicted"/>
<evidence type="ECO:0000256" key="1">
    <source>
        <dbReference type="SAM" id="MobiDB-lite"/>
    </source>
</evidence>
<feature type="compositionally biased region" description="Basic and acidic residues" evidence="1">
    <location>
        <begin position="53"/>
        <end position="66"/>
    </location>
</feature>
<accession>D0UZ90</accession>
<feature type="compositionally biased region" description="Basic residues" evidence="1">
    <location>
        <begin position="67"/>
        <end position="79"/>
    </location>
</feature>
<evidence type="ECO:0000313" key="2">
    <source>
        <dbReference type="EMBL" id="ACX85542.1"/>
    </source>
</evidence>
<feature type="region of interest" description="Disordered" evidence="1">
    <location>
        <begin position="42"/>
        <end position="90"/>
    </location>
</feature>
<reference evidence="2" key="1">
    <citation type="journal article" date="2010" name="J. Bacteriol.">
        <title>Characterization of the replication, transfer, and plasmid/lytic phage cycle of the Streptomyces plasmid-phage pZL12.</title>
        <authorList>
            <person name="Zhong L."/>
            <person name="Cheng Q."/>
            <person name="Tian X."/>
            <person name="Zhao L."/>
            <person name="Qin Z."/>
        </authorList>
    </citation>
    <scope>NUCLEOTIDE SEQUENCE</scope>
    <source>
        <strain evidence="2">W9</strain>
        <plasmid evidence="2">pCQ3</plasmid>
    </source>
</reference>
<organism evidence="2">
    <name type="scientific">Streptomyces sp. W9</name>
    <dbReference type="NCBI Taxonomy" id="682410"/>
    <lineage>
        <taxon>Bacteria</taxon>
        <taxon>Bacillati</taxon>
        <taxon>Actinomycetota</taxon>
        <taxon>Actinomycetes</taxon>
        <taxon>Kitasatosporales</taxon>
        <taxon>Streptomycetaceae</taxon>
        <taxon>Streptomyces</taxon>
    </lineage>
</organism>
<geneLocation type="plasmid" evidence="2">
    <name>pCQ3</name>
</geneLocation>
<protein>
    <submittedName>
        <fullName evidence="2">PCQ3_41</fullName>
    </submittedName>
</protein>
<dbReference type="RefSeq" id="WP_012840427.1">
    <property type="nucleotide sequence ID" value="NC_013449.1"/>
</dbReference>
<sequence>MAKLIRSVFVRDPAKHRDVLLRAGEEPSPELAALVKNPACWEDGEVPASPEPGKAEESVADGDSKQATRKVAAKPARGRKAADAEGDGGQ</sequence>
<gene>
    <name evidence="2" type="ORF">pCQ3.41</name>
</gene>
<keyword evidence="2" id="KW-0614">Plasmid</keyword>
<dbReference type="EMBL" id="GQ983381">
    <property type="protein sequence ID" value="ACX85542.1"/>
    <property type="molecule type" value="Genomic_DNA"/>
</dbReference>
<name>D0UZ90_9ACTN</name>